<organism evidence="1 2">
    <name type="scientific">Synechococcus phage Bellamy</name>
    <dbReference type="NCBI Taxonomy" id="2023996"/>
    <lineage>
        <taxon>Viruses</taxon>
        <taxon>Duplodnaviria</taxon>
        <taxon>Heunggongvirae</taxon>
        <taxon>Uroviricota</taxon>
        <taxon>Caudoviricetes</taxon>
        <taxon>Pantevenvirales</taxon>
        <taxon>Kyanoviridae</taxon>
        <taxon>Bellamyvirus</taxon>
        <taxon>Bellamyvirus bellamy</taxon>
    </lineage>
</organism>
<protein>
    <submittedName>
        <fullName evidence="1">Uncharacterized protein</fullName>
    </submittedName>
</protein>
<evidence type="ECO:0000313" key="2">
    <source>
        <dbReference type="Proteomes" id="UP000221247"/>
    </source>
</evidence>
<dbReference type="Proteomes" id="UP000221247">
    <property type="component" value="Segment"/>
</dbReference>
<dbReference type="RefSeq" id="YP_009791357.1">
    <property type="nucleotide sequence ID" value="NC_047838.1"/>
</dbReference>
<name>A0A222YYU9_9CAUD</name>
<keyword evidence="2" id="KW-1185">Reference proteome</keyword>
<sequence length="250" mass="29080">MKLALCFSGQPRFTEECSGSILANVIQNHDVDVFAHLWFDEDLQTKPYKFGGTGAWEAQRIQENAIETFQKIYQPVSLAVEKSKFFGDPDLDADFEASEAKYWPGGIEEQPDFQKRQINNSLSYFYSLCEANRLRKLYEYDNKIKYDYVIRCRTDSVVQVPIPYEKFDPNAIHFTSLQAPPPFLNDWFNFGGPEAMESFMGVFPLLRSLIRSTKERREGTWCIELIHVELLDRMGIPMQRHPIPVTLPRF</sequence>
<gene>
    <name evidence="1" type="primary">208</name>
    <name evidence="1" type="ORF">PBI_BELLAMY_208</name>
</gene>
<dbReference type="EMBL" id="MF351863">
    <property type="protein sequence ID" value="ASR76244.1"/>
    <property type="molecule type" value="Genomic_DNA"/>
</dbReference>
<evidence type="ECO:0000313" key="1">
    <source>
        <dbReference type="EMBL" id="ASR76244.1"/>
    </source>
</evidence>
<accession>A0A222YYU9</accession>
<dbReference type="GeneID" id="54981538"/>
<dbReference type="KEGG" id="vg:54981538"/>
<reference evidence="1 2" key="1">
    <citation type="submission" date="2017-06" db="EMBL/GenBank/DDBJ databases">
        <authorList>
            <person name="Kim H.J."/>
            <person name="Triplett B.A."/>
        </authorList>
    </citation>
    <scope>NUCLEOTIDE SEQUENCE [LARGE SCALE GENOMIC DNA]</scope>
</reference>
<proteinExistence type="predicted"/>